<dbReference type="EMBL" id="MG593803">
    <property type="protein sequence ID" value="AUG87282.1"/>
    <property type="molecule type" value="Genomic_DNA"/>
</dbReference>
<organism evidence="2 3">
    <name type="scientific">Streptomyces phage Rowa</name>
    <dbReference type="NCBI Taxonomy" id="2059883"/>
    <lineage>
        <taxon>Viruses</taxon>
        <taxon>Duplodnaviria</taxon>
        <taxon>Heunggongvirae</taxon>
        <taxon>Uroviricota</taxon>
        <taxon>Caudoviricetes</taxon>
        <taxon>Rowavirus</taxon>
        <taxon>Rowavirus rowa</taxon>
    </lineage>
</organism>
<protein>
    <submittedName>
        <fullName evidence="2">Minor tail protein</fullName>
    </submittedName>
</protein>
<evidence type="ECO:0000313" key="3">
    <source>
        <dbReference type="Proteomes" id="UP000240214"/>
    </source>
</evidence>
<evidence type="ECO:0000313" key="2">
    <source>
        <dbReference type="EMBL" id="AUG87282.1"/>
    </source>
</evidence>
<dbReference type="Proteomes" id="UP000240214">
    <property type="component" value="Segment"/>
</dbReference>
<dbReference type="InterPro" id="IPR032490">
    <property type="entry name" value="DUF5047"/>
</dbReference>
<reference evidence="3" key="1">
    <citation type="submission" date="2017-11" db="EMBL/GenBank/DDBJ databases">
        <authorList>
            <person name="Han C.G."/>
        </authorList>
    </citation>
    <scope>NUCLEOTIDE SEQUENCE [LARGE SCALE GENOMIC DNA]</scope>
</reference>
<dbReference type="Pfam" id="PF16466">
    <property type="entry name" value="DUF5047"/>
    <property type="match status" value="1"/>
</dbReference>
<keyword evidence="3" id="KW-1185">Reference proteome</keyword>
<evidence type="ECO:0000259" key="1">
    <source>
        <dbReference type="Pfam" id="PF16466"/>
    </source>
</evidence>
<gene>
    <name evidence="2" type="ORF">SEA_ROWA_18</name>
</gene>
<sequence length="372" mass="39362">MQSVSSKWLPALATDHGLSVKVNALYNGATLAEDIPFTDGTVKVDRGSDVRRSLSLTVPDPAQFPVSPTDRFAVYGQRLYVEAGIRYLDGSIERVPVGMFIITSVSGNIHTGPLSIQASGLELLLKRALWDSATSTKGYANAAAFLAYHIPNAIGADFVDSSTRGTTALATKTWDANTDLWTAFREVADSVGCELFCDANGTFRLADIPDPLNAAVTPIWDVSTGDHGVMVSATMELSADGVYNRVIVTGENAADNKPAVRGTATITDANDPLRYGGPFGKVTKAYSSSLVTTSTQATATANALLAKYRAPNRRVTLETVPNAALDAGDYIRVNYGTAHLPEIHAVHSFDIPLSVSGGGFTINTVSGKEDDA</sequence>
<name>A0A2H5BLU7_9CAUD</name>
<proteinExistence type="predicted"/>
<accession>A0A2H5BLU7</accession>
<feature type="domain" description="DUF5047" evidence="1">
    <location>
        <begin position="40"/>
        <end position="125"/>
    </location>
</feature>